<evidence type="ECO:0000256" key="3">
    <source>
        <dbReference type="ARBA" id="ARBA00023235"/>
    </source>
</evidence>
<dbReference type="CDD" id="cd02576">
    <property type="entry name" value="PseudoU_synth_ScPUS7"/>
    <property type="match status" value="1"/>
</dbReference>
<organism evidence="6 7">
    <name type="scientific">Candidatus Iainarchaeum sp</name>
    <dbReference type="NCBI Taxonomy" id="3101447"/>
    <lineage>
        <taxon>Archaea</taxon>
        <taxon>Candidatus Iainarchaeota</taxon>
        <taxon>Candidatus Iainarchaeia</taxon>
        <taxon>Candidatus Iainarchaeales</taxon>
        <taxon>Candidatus Iainarchaeaceae</taxon>
        <taxon>Candidatus Iainarchaeum</taxon>
    </lineage>
</organism>
<dbReference type="InterPro" id="IPR020119">
    <property type="entry name" value="PsdUridine_synth_TruD_CS"/>
</dbReference>
<proteinExistence type="inferred from homology"/>
<comment type="catalytic activity">
    <reaction evidence="4">
        <text>uridine(13) in tRNA = pseudouridine(13) in tRNA</text>
        <dbReference type="Rhea" id="RHEA:42540"/>
        <dbReference type="Rhea" id="RHEA-COMP:10105"/>
        <dbReference type="Rhea" id="RHEA-COMP:10106"/>
        <dbReference type="ChEBI" id="CHEBI:65314"/>
        <dbReference type="ChEBI" id="CHEBI:65315"/>
        <dbReference type="EC" id="5.4.99.27"/>
    </reaction>
</comment>
<dbReference type="GO" id="GO:0003723">
    <property type="term" value="F:RNA binding"/>
    <property type="evidence" value="ECO:0007669"/>
    <property type="project" value="InterPro"/>
</dbReference>
<dbReference type="PROSITE" id="PS50984">
    <property type="entry name" value="TRUD"/>
    <property type="match status" value="1"/>
</dbReference>
<dbReference type="PIRSF" id="PIRSF037016">
    <property type="entry name" value="Pseudouridin_synth_euk_prd"/>
    <property type="match status" value="1"/>
</dbReference>
<dbReference type="SUPFAM" id="SSF55120">
    <property type="entry name" value="Pseudouridine synthase"/>
    <property type="match status" value="1"/>
</dbReference>
<sequence>MVEEIYSTKCQGIGGQIKRRYTDFVVEEITPDEKVCEVKKFLGDYDWAYEESTLDIPENKKELDFIHLDMEKINKDVNYCIRIITRFLQCSKKRVGYAGLKDKRGVTCQRISIYQPDLERLARFNSRGIDLRNPKWSKDKIEIGSLSRNRFTIVIRDLETEEKELKTNLEKCFAEIEKTGIANFFGEQRFGGIRKVTHLVGKEFITGNPEKAVMLYLTATCPKEDEDIRNARLKLFETRDFSEASKAFPSKYRYERALIHHLCKYPSDFVGAFRQLPKALCYLFSHAYQSYLFNEIIEERIKKKWGLKKVKGDILLNGEPTAPLLGFESKFAKREPGEIEAMVLEREKISLENFRVKEFPELSSKGARKSIVLKPQKLELLEIGDDEFSEGKKMAKISFELEKGSYATTVLREIMKVEE</sequence>
<dbReference type="Gene3D" id="3.30.70.3160">
    <property type="match status" value="1"/>
</dbReference>
<keyword evidence="3 4" id="KW-0413">Isomerase</keyword>
<evidence type="ECO:0000256" key="1">
    <source>
        <dbReference type="ARBA" id="ARBA00007953"/>
    </source>
</evidence>
<dbReference type="NCBIfam" id="TIGR00094">
    <property type="entry name" value="tRNA_TruD_broad"/>
    <property type="match status" value="1"/>
</dbReference>
<evidence type="ECO:0000313" key="7">
    <source>
        <dbReference type="Proteomes" id="UP000226592"/>
    </source>
</evidence>
<feature type="domain" description="TRUD" evidence="5">
    <location>
        <begin position="180"/>
        <end position="373"/>
    </location>
</feature>
<dbReference type="AlphaFoldDB" id="A0A2D6M1B1"/>
<comment type="function">
    <text evidence="4">Could be responsible for synthesis of pseudouridine from uracil-13 in transfer RNAs.</text>
</comment>
<evidence type="ECO:0000313" key="6">
    <source>
        <dbReference type="EMBL" id="MAG22213.1"/>
    </source>
</evidence>
<evidence type="ECO:0000256" key="4">
    <source>
        <dbReference type="HAMAP-Rule" id="MF_01082"/>
    </source>
</evidence>
<dbReference type="Pfam" id="PF01142">
    <property type="entry name" value="TruD"/>
    <property type="match status" value="2"/>
</dbReference>
<gene>
    <name evidence="4" type="primary">truD</name>
    <name evidence="6" type="ORF">CL943_02825</name>
</gene>
<comment type="similarity">
    <text evidence="1 4">Belongs to the pseudouridine synthase TruD family.</text>
</comment>
<dbReference type="PANTHER" id="PTHR13326:SF21">
    <property type="entry name" value="PSEUDOURIDYLATE SYNTHASE PUS7L"/>
    <property type="match status" value="1"/>
</dbReference>
<reference evidence="7" key="1">
    <citation type="submission" date="2017-09" db="EMBL/GenBank/DDBJ databases">
        <title>The Reconstruction of 2,631 Draft Metagenome-Assembled Genomes from the Global Oceans.</title>
        <authorList>
            <person name="Tully B.J."/>
            <person name="Graham E.D."/>
            <person name="Heidelberg J.F."/>
        </authorList>
    </citation>
    <scope>NUCLEOTIDE SEQUENCE [LARGE SCALE GENOMIC DNA]</scope>
</reference>
<feature type="active site" description="Nucleophile" evidence="4">
    <location>
        <position position="102"/>
    </location>
</feature>
<keyword evidence="2 4" id="KW-0819">tRNA processing</keyword>
<name>A0A2D6M1B1_9ARCH</name>
<dbReference type="EC" id="5.4.99.27" evidence="4"/>
<dbReference type="Gene3D" id="3.30.2350.20">
    <property type="entry name" value="TruD, catalytic domain"/>
    <property type="match status" value="2"/>
</dbReference>
<protein>
    <recommendedName>
        <fullName evidence="4">Probable tRNA pseudouridine synthase D</fullName>
        <ecNumber evidence="4">5.4.99.27</ecNumber>
    </recommendedName>
    <alternativeName>
        <fullName evidence="4">tRNA pseudouridine(13) synthase</fullName>
    </alternativeName>
    <alternativeName>
        <fullName evidence="4">tRNA pseudouridylate synthase D</fullName>
    </alternativeName>
    <alternativeName>
        <fullName evidence="4">tRNA-uridine isomerase D</fullName>
    </alternativeName>
</protein>
<dbReference type="InterPro" id="IPR001656">
    <property type="entry name" value="PsdUridine_synth_TruD"/>
</dbReference>
<accession>A0A2D6M1B1</accession>
<dbReference type="InterPro" id="IPR020103">
    <property type="entry name" value="PsdUridine_synth_cat_dom_sf"/>
</dbReference>
<dbReference type="EMBL" id="NZBU01000009">
    <property type="protein sequence ID" value="MAG22213.1"/>
    <property type="molecule type" value="Genomic_DNA"/>
</dbReference>
<dbReference type="Gene3D" id="1.10.1510.30">
    <property type="match status" value="1"/>
</dbReference>
<dbReference type="PANTHER" id="PTHR13326">
    <property type="entry name" value="TRNA PSEUDOURIDINE SYNTHASE D"/>
    <property type="match status" value="1"/>
</dbReference>
<dbReference type="PROSITE" id="PS01268">
    <property type="entry name" value="UPF0024"/>
    <property type="match status" value="1"/>
</dbReference>
<comment type="caution">
    <text evidence="6">The sequence shown here is derived from an EMBL/GenBank/DDBJ whole genome shotgun (WGS) entry which is preliminary data.</text>
</comment>
<dbReference type="GO" id="GO:0160150">
    <property type="term" value="F:tRNA pseudouridine(13) synthase activity"/>
    <property type="evidence" value="ECO:0007669"/>
    <property type="project" value="UniProtKB-EC"/>
</dbReference>
<dbReference type="InterPro" id="IPR042214">
    <property type="entry name" value="TruD_catalytic"/>
</dbReference>
<dbReference type="Proteomes" id="UP000226592">
    <property type="component" value="Unassembled WGS sequence"/>
</dbReference>
<dbReference type="GO" id="GO:0031119">
    <property type="term" value="P:tRNA pseudouridine synthesis"/>
    <property type="evidence" value="ECO:0007669"/>
    <property type="project" value="UniProtKB-UniRule"/>
</dbReference>
<dbReference type="HAMAP" id="MF_01082">
    <property type="entry name" value="TruD"/>
    <property type="match status" value="1"/>
</dbReference>
<evidence type="ECO:0000256" key="2">
    <source>
        <dbReference type="ARBA" id="ARBA00022694"/>
    </source>
</evidence>
<evidence type="ECO:0000259" key="5">
    <source>
        <dbReference type="PROSITE" id="PS50984"/>
    </source>
</evidence>
<dbReference type="InterPro" id="IPR011760">
    <property type="entry name" value="PsdUridine_synth_TruD_insert"/>
</dbReference>